<gene>
    <name evidence="2" type="ORF">EYF80_040444</name>
</gene>
<keyword evidence="3" id="KW-1185">Reference proteome</keyword>
<dbReference type="AlphaFoldDB" id="A0A4Z2G947"/>
<sequence>MVTPSANARRARTNTSGQKTSRHPPARKRTCEFLFSGTLSERSHGCIPRKLMMFPTASSSYGRQGESLFLLKVVSDFVPRRSKVGFQNLLDVVGDRHLQILQLETRRQEDRDHERDGRTRKKNQEE</sequence>
<dbReference type="Proteomes" id="UP000314294">
    <property type="component" value="Unassembled WGS sequence"/>
</dbReference>
<protein>
    <submittedName>
        <fullName evidence="2">Uncharacterized protein</fullName>
    </submittedName>
</protein>
<evidence type="ECO:0000256" key="1">
    <source>
        <dbReference type="SAM" id="MobiDB-lite"/>
    </source>
</evidence>
<comment type="caution">
    <text evidence="2">The sequence shown here is derived from an EMBL/GenBank/DDBJ whole genome shotgun (WGS) entry which is preliminary data.</text>
</comment>
<reference evidence="2 3" key="1">
    <citation type="submission" date="2019-03" db="EMBL/GenBank/DDBJ databases">
        <title>First draft genome of Liparis tanakae, snailfish: a comprehensive survey of snailfish specific genes.</title>
        <authorList>
            <person name="Kim W."/>
            <person name="Song I."/>
            <person name="Jeong J.-H."/>
            <person name="Kim D."/>
            <person name="Kim S."/>
            <person name="Ryu S."/>
            <person name="Song J.Y."/>
            <person name="Lee S.K."/>
        </authorList>
    </citation>
    <scope>NUCLEOTIDE SEQUENCE [LARGE SCALE GENOMIC DNA]</scope>
    <source>
        <tissue evidence="2">Muscle</tissue>
    </source>
</reference>
<feature type="region of interest" description="Disordered" evidence="1">
    <location>
        <begin position="1"/>
        <end position="27"/>
    </location>
</feature>
<dbReference type="EMBL" id="SRLO01000660">
    <property type="protein sequence ID" value="TNN49334.1"/>
    <property type="molecule type" value="Genomic_DNA"/>
</dbReference>
<name>A0A4Z2G947_9TELE</name>
<accession>A0A4Z2G947</accession>
<evidence type="ECO:0000313" key="3">
    <source>
        <dbReference type="Proteomes" id="UP000314294"/>
    </source>
</evidence>
<feature type="region of interest" description="Disordered" evidence="1">
    <location>
        <begin position="104"/>
        <end position="126"/>
    </location>
</feature>
<evidence type="ECO:0000313" key="2">
    <source>
        <dbReference type="EMBL" id="TNN49334.1"/>
    </source>
</evidence>
<organism evidence="2 3">
    <name type="scientific">Liparis tanakae</name>
    <name type="common">Tanaka's snailfish</name>
    <dbReference type="NCBI Taxonomy" id="230148"/>
    <lineage>
        <taxon>Eukaryota</taxon>
        <taxon>Metazoa</taxon>
        <taxon>Chordata</taxon>
        <taxon>Craniata</taxon>
        <taxon>Vertebrata</taxon>
        <taxon>Euteleostomi</taxon>
        <taxon>Actinopterygii</taxon>
        <taxon>Neopterygii</taxon>
        <taxon>Teleostei</taxon>
        <taxon>Neoteleostei</taxon>
        <taxon>Acanthomorphata</taxon>
        <taxon>Eupercaria</taxon>
        <taxon>Perciformes</taxon>
        <taxon>Cottioidei</taxon>
        <taxon>Cottales</taxon>
        <taxon>Liparidae</taxon>
        <taxon>Liparis</taxon>
    </lineage>
</organism>
<proteinExistence type="predicted"/>